<dbReference type="AlphaFoldDB" id="A0A5C8PJ84"/>
<dbReference type="GO" id="GO:0035243">
    <property type="term" value="F:protein-arginine omega-N symmetric methyltransferase activity"/>
    <property type="evidence" value="ECO:0007669"/>
    <property type="project" value="TreeGrafter"/>
</dbReference>
<dbReference type="RefSeq" id="WP_147848971.1">
    <property type="nucleotide sequence ID" value="NZ_VDUZ01000025.1"/>
</dbReference>
<dbReference type="InterPro" id="IPR003788">
    <property type="entry name" value="NDUFAF7"/>
</dbReference>
<sequence length="385" mass="40795">MSTALATRLQRRIALAGPITVADFMVEALAHPAFGYYRRAAAVGAAGDFVTAPEISQMFGELIGAWLAERWIAIGRPDPVRLVELGPGRGTLLVDALRATRSVPGFHAALRLHLVEIDATLRDRQRAALAGAVPACAWHERLEDVPDDVAMLLVANEFFDALPIRQLVRTHSGWCERMIGLARDAGQAQSPDGFAFAVAPGPSPLSALLDAAHRAGMPAGAVAEVSPAALSVMHAITDRLVRHRGAALVIDYGYEAGGHGDTLQAVHRHAKVGVFERIGESDLTAHVDFAALARAAREAGAAIDGPTSQGYFLQALGIAHRAQALRARATPRQAQDIDDAMARLIAPDRMGTLFRVLALRDPAMPAAPGFPTPDMACDPNFGPGP</sequence>
<dbReference type="Proteomes" id="UP000321638">
    <property type="component" value="Unassembled WGS sequence"/>
</dbReference>
<gene>
    <name evidence="3" type="ORF">FHP25_21185</name>
</gene>
<reference evidence="3 4" key="1">
    <citation type="submission" date="2019-06" db="EMBL/GenBank/DDBJ databases">
        <title>New taxonomy in bacterial strain CC-CFT640, isolated from vineyard.</title>
        <authorList>
            <person name="Lin S.-Y."/>
            <person name="Tsai C.-F."/>
            <person name="Young C.-C."/>
        </authorList>
    </citation>
    <scope>NUCLEOTIDE SEQUENCE [LARGE SCALE GENOMIC DNA]</scope>
    <source>
        <strain evidence="3 4">CC-CFT640</strain>
    </source>
</reference>
<protein>
    <submittedName>
        <fullName evidence="3">Class I SAM-dependent methyltransferase</fullName>
    </submittedName>
</protein>
<dbReference type="InterPro" id="IPR029063">
    <property type="entry name" value="SAM-dependent_MTases_sf"/>
</dbReference>
<dbReference type="SUPFAM" id="SSF53335">
    <property type="entry name" value="S-adenosyl-L-methionine-dependent methyltransferases"/>
    <property type="match status" value="1"/>
</dbReference>
<evidence type="ECO:0000313" key="3">
    <source>
        <dbReference type="EMBL" id="TXL73449.1"/>
    </source>
</evidence>
<dbReference type="PANTHER" id="PTHR12049:SF7">
    <property type="entry name" value="PROTEIN ARGININE METHYLTRANSFERASE NDUFAF7, MITOCHONDRIAL"/>
    <property type="match status" value="1"/>
</dbReference>
<dbReference type="Pfam" id="PF02636">
    <property type="entry name" value="Methyltransf_28"/>
    <property type="match status" value="1"/>
</dbReference>
<evidence type="ECO:0000313" key="4">
    <source>
        <dbReference type="Proteomes" id="UP000321638"/>
    </source>
</evidence>
<name>A0A5C8PJ84_9HYPH</name>
<dbReference type="Gene3D" id="3.40.50.12710">
    <property type="match status" value="1"/>
</dbReference>
<dbReference type="GO" id="GO:0032259">
    <property type="term" value="P:methylation"/>
    <property type="evidence" value="ECO:0007669"/>
    <property type="project" value="UniProtKB-KW"/>
</dbReference>
<keyword evidence="1 3" id="KW-0489">Methyltransferase</keyword>
<evidence type="ECO:0000256" key="2">
    <source>
        <dbReference type="ARBA" id="ARBA00022679"/>
    </source>
</evidence>
<dbReference type="InterPro" id="IPR038375">
    <property type="entry name" value="NDUFAF7_sf"/>
</dbReference>
<proteinExistence type="predicted"/>
<organism evidence="3 4">
    <name type="scientific">Vineibacter terrae</name>
    <dbReference type="NCBI Taxonomy" id="2586908"/>
    <lineage>
        <taxon>Bacteria</taxon>
        <taxon>Pseudomonadati</taxon>
        <taxon>Pseudomonadota</taxon>
        <taxon>Alphaproteobacteria</taxon>
        <taxon>Hyphomicrobiales</taxon>
        <taxon>Vineibacter</taxon>
    </lineage>
</organism>
<evidence type="ECO:0000256" key="1">
    <source>
        <dbReference type="ARBA" id="ARBA00022603"/>
    </source>
</evidence>
<dbReference type="PANTHER" id="PTHR12049">
    <property type="entry name" value="PROTEIN ARGININE METHYLTRANSFERASE NDUFAF7, MITOCHONDRIAL"/>
    <property type="match status" value="1"/>
</dbReference>
<keyword evidence="2 3" id="KW-0808">Transferase</keyword>
<dbReference type="EMBL" id="VDUZ01000025">
    <property type="protein sequence ID" value="TXL73449.1"/>
    <property type="molecule type" value="Genomic_DNA"/>
</dbReference>
<dbReference type="OrthoDB" id="9794208at2"/>
<comment type="caution">
    <text evidence="3">The sequence shown here is derived from an EMBL/GenBank/DDBJ whole genome shotgun (WGS) entry which is preliminary data.</text>
</comment>
<accession>A0A5C8PJ84</accession>
<keyword evidence="4" id="KW-1185">Reference proteome</keyword>